<dbReference type="EMBL" id="CP089984">
    <property type="protein sequence ID" value="WXB16879.1"/>
    <property type="molecule type" value="Genomic_DNA"/>
</dbReference>
<accession>A0ABZ2M102</accession>
<dbReference type="InterPro" id="IPR016084">
    <property type="entry name" value="Haem_Oase-like_multi-hlx"/>
</dbReference>
<sequence length="289" mass="32928">MTAATTFALSPYTNIDRLIASVLESDLPDYKSCVLALERSIKDYFPALSPKTSPILNSIPHWRPAQIGFVIVEYSVFTNAAIHMFLDARIRNHWEKLDAEIVRNVEEEMGVLTKRVPHLELMRFGHRYDLGLETDGVEPSPSTKGFVERMNKLFRSDDNAFLGGCLLAFEATAVDEFRIVDKFLRAYKSATGGEIRKGSLTDIYIAGHVTHDDNDPEADHYAGMRNAIGEYIDAANLPRFIRGFYAVTMNLSMWWEHLAIEAHHRMIEERLVLKDPQRFDPFRVFAEAS</sequence>
<dbReference type="InterPro" id="IPR024477">
    <property type="entry name" value="DUF3865_CADD-like"/>
</dbReference>
<evidence type="ECO:0000313" key="1">
    <source>
        <dbReference type="EMBL" id="WXB16879.1"/>
    </source>
</evidence>
<organism evidence="1 2">
    <name type="scientific">Pendulispora albinea</name>
    <dbReference type="NCBI Taxonomy" id="2741071"/>
    <lineage>
        <taxon>Bacteria</taxon>
        <taxon>Pseudomonadati</taxon>
        <taxon>Myxococcota</taxon>
        <taxon>Myxococcia</taxon>
        <taxon>Myxococcales</taxon>
        <taxon>Sorangiineae</taxon>
        <taxon>Pendulisporaceae</taxon>
        <taxon>Pendulispora</taxon>
    </lineage>
</organism>
<dbReference type="Pfam" id="PF12981">
    <property type="entry name" value="DUF3865"/>
    <property type="match status" value="1"/>
</dbReference>
<keyword evidence="2" id="KW-1185">Reference proteome</keyword>
<gene>
    <name evidence="1" type="ORF">LZC94_06305</name>
</gene>
<reference evidence="1 2" key="1">
    <citation type="submission" date="2021-12" db="EMBL/GenBank/DDBJ databases">
        <title>Discovery of the Pendulisporaceae a myxobacterial family with distinct sporulation behavior and unique specialized metabolism.</title>
        <authorList>
            <person name="Garcia R."/>
            <person name="Popoff A."/>
            <person name="Bader C.D."/>
            <person name="Loehr J."/>
            <person name="Walesch S."/>
            <person name="Walt C."/>
            <person name="Boldt J."/>
            <person name="Bunk B."/>
            <person name="Haeckl F.J.F.P.J."/>
            <person name="Gunesch A.P."/>
            <person name="Birkelbach J."/>
            <person name="Nuebel U."/>
            <person name="Pietschmann T."/>
            <person name="Bach T."/>
            <person name="Mueller R."/>
        </authorList>
    </citation>
    <scope>NUCLEOTIDE SEQUENCE [LARGE SCALE GENOMIC DNA]</scope>
    <source>
        <strain evidence="1 2">MSr11954</strain>
    </source>
</reference>
<dbReference type="Gene3D" id="1.20.910.10">
    <property type="entry name" value="Heme oxygenase-like"/>
    <property type="match status" value="1"/>
</dbReference>
<name>A0ABZ2M102_9BACT</name>
<proteinExistence type="predicted"/>
<dbReference type="Proteomes" id="UP001370348">
    <property type="component" value="Chromosome"/>
</dbReference>
<dbReference type="RefSeq" id="WP_394826509.1">
    <property type="nucleotide sequence ID" value="NZ_CP089984.1"/>
</dbReference>
<protein>
    <submittedName>
        <fullName evidence="1">DUF3865 domain-containing protein</fullName>
    </submittedName>
</protein>
<evidence type="ECO:0000313" key="2">
    <source>
        <dbReference type="Proteomes" id="UP001370348"/>
    </source>
</evidence>